<dbReference type="EMBL" id="VSSQ01001429">
    <property type="protein sequence ID" value="MPM08247.1"/>
    <property type="molecule type" value="Genomic_DNA"/>
</dbReference>
<feature type="domain" description="Glycosyltransferase 2-like" evidence="1">
    <location>
        <begin position="417"/>
        <end position="566"/>
    </location>
</feature>
<evidence type="ECO:0000313" key="2">
    <source>
        <dbReference type="EMBL" id="MPM08247.1"/>
    </source>
</evidence>
<dbReference type="PANTHER" id="PTHR43630:SF2">
    <property type="entry name" value="GLYCOSYLTRANSFERASE"/>
    <property type="match status" value="1"/>
</dbReference>
<dbReference type="PANTHER" id="PTHR43630">
    <property type="entry name" value="POLY-BETA-1,6-N-ACETYL-D-GLUCOSAMINE SYNTHASE"/>
    <property type="match status" value="1"/>
</dbReference>
<dbReference type="InterPro" id="IPR029044">
    <property type="entry name" value="Nucleotide-diphossugar_trans"/>
</dbReference>
<proteinExistence type="predicted"/>
<accession>A0A644WX20</accession>
<dbReference type="Pfam" id="PF00535">
    <property type="entry name" value="Glycos_transf_2"/>
    <property type="match status" value="1"/>
</dbReference>
<dbReference type="InterPro" id="IPR001173">
    <property type="entry name" value="Glyco_trans_2-like"/>
</dbReference>
<protein>
    <recommendedName>
        <fullName evidence="1">Glycosyltransferase 2-like domain-containing protein</fullName>
    </recommendedName>
</protein>
<name>A0A644WX20_9ZZZZ</name>
<comment type="caution">
    <text evidence="2">The sequence shown here is derived from an EMBL/GenBank/DDBJ whole genome shotgun (WGS) entry which is preliminary data.</text>
</comment>
<organism evidence="2">
    <name type="scientific">bioreactor metagenome</name>
    <dbReference type="NCBI Taxonomy" id="1076179"/>
    <lineage>
        <taxon>unclassified sequences</taxon>
        <taxon>metagenomes</taxon>
        <taxon>ecological metagenomes</taxon>
    </lineage>
</organism>
<dbReference type="AlphaFoldDB" id="A0A644WX20"/>
<evidence type="ECO:0000259" key="1">
    <source>
        <dbReference type="Pfam" id="PF00535"/>
    </source>
</evidence>
<dbReference type="SUPFAM" id="SSF53448">
    <property type="entry name" value="Nucleotide-diphospho-sugar transferases"/>
    <property type="match status" value="2"/>
</dbReference>
<reference evidence="2" key="1">
    <citation type="submission" date="2019-08" db="EMBL/GenBank/DDBJ databases">
        <authorList>
            <person name="Kucharzyk K."/>
            <person name="Murdoch R.W."/>
            <person name="Higgins S."/>
            <person name="Loffler F."/>
        </authorList>
    </citation>
    <scope>NUCLEOTIDE SEQUENCE</scope>
</reference>
<dbReference type="Gene3D" id="3.90.550.10">
    <property type="entry name" value="Spore Coat Polysaccharide Biosynthesis Protein SpsA, Chain A"/>
    <property type="match status" value="2"/>
</dbReference>
<sequence>MIKVLVGSPIHQKPDILREFLISLKELKKDELDIQYCFIDDNSIMESSLILAKFKEEEKKVTILKNNNTSLYICDDYTHRWSNELIEKVSKFKNIIIQRAIKENFDYLFLIDSDLILHPNTLKRLVSLNKEIISNIFWTKWQPDSYEQPQVWLKDTYTLYDSEGGVGLTEAETLKKSSEFLEMLKKPGTYKVGGLGACTLIYKSALNKGVNFNKIYNISFWGEDRHFCVRAAVLGIQLYVDTYYPAHHIYRNEDLLKVASYKLNNKNKDFQVNSYKAREVIKVALQGISDYSYKKELPVGYLKYFTHDERQRLKNKLENMRKIILEEKITNKLNIVNYQIPFTNNFNEIVVKVIYNEEGYKNGYSYHKEKQGKCVLQKDEEDNYKIAKWIIEKEIEPLVKPLIRKVKEENNKLTLSMVVKNEGKRFLRKVLEEAIQYIDNAVIIDDGSTDDTIEIINDVLKNIPYVLIENKTSKFSNEVTLRKQQWIETIKTNPDWIVFLDADEIFEDKFKYKVKDLMRNTEVDGYMFRLYDFWDEDHYREDSLWNAHNTYRLFMIRYQENYNYLFRETPQHCGRMPYNCNNLAYSISDLRLKHYGWSRLEDRIEKYNRYMTLDPNGRYGILNQYNSILDHNPNLKKWEE</sequence>
<gene>
    <name evidence="2" type="ORF">SDC9_54559</name>
</gene>
<dbReference type="CDD" id="cd00761">
    <property type="entry name" value="Glyco_tranf_GTA_type"/>
    <property type="match status" value="1"/>
</dbReference>